<dbReference type="AlphaFoldDB" id="M2YIV1"/>
<proteinExistence type="predicted"/>
<name>M2YIV1_DOTSN</name>
<dbReference type="Proteomes" id="UP000016933">
    <property type="component" value="Unassembled WGS sequence"/>
</dbReference>
<protein>
    <submittedName>
        <fullName evidence="1">Uncharacterized protein</fullName>
    </submittedName>
</protein>
<dbReference type="HOGENOM" id="CLU_1695419_0_0_1"/>
<evidence type="ECO:0000313" key="2">
    <source>
        <dbReference type="Proteomes" id="UP000016933"/>
    </source>
</evidence>
<evidence type="ECO:0000313" key="1">
    <source>
        <dbReference type="EMBL" id="EME38860.1"/>
    </source>
</evidence>
<sequence length="155" mass="16354">MYATDGGLDATHLHFRAPYDDYPHSMYEGSFAGLAGLTNHSGNAIPYDAASPVAPVASYKDGSASLFCGIVKGYVTALHEQSAATAYCASLLSITIATSTTTKIVTSTLVSVATVYTSTPTTTTSVQLTCGTPQQHSSLIFRRTSSSYQRVAKKR</sequence>
<keyword evidence="2" id="KW-1185">Reference proteome</keyword>
<gene>
    <name evidence="1" type="ORF">DOTSEDRAFT_39068</name>
</gene>
<dbReference type="EMBL" id="KB446546">
    <property type="protein sequence ID" value="EME38860.1"/>
    <property type="molecule type" value="Genomic_DNA"/>
</dbReference>
<reference evidence="2" key="1">
    <citation type="journal article" date="2012" name="PLoS Genet.">
        <title>The genomes of the fungal plant pathogens Cladosporium fulvum and Dothistroma septosporum reveal adaptation to different hosts and lifestyles but also signatures of common ancestry.</title>
        <authorList>
            <person name="de Wit P.J.G.M."/>
            <person name="van der Burgt A."/>
            <person name="Oekmen B."/>
            <person name="Stergiopoulos I."/>
            <person name="Abd-Elsalam K.A."/>
            <person name="Aerts A.L."/>
            <person name="Bahkali A.H."/>
            <person name="Beenen H.G."/>
            <person name="Chettri P."/>
            <person name="Cox M.P."/>
            <person name="Datema E."/>
            <person name="de Vries R.P."/>
            <person name="Dhillon B."/>
            <person name="Ganley A.R."/>
            <person name="Griffiths S.A."/>
            <person name="Guo Y."/>
            <person name="Hamelin R.C."/>
            <person name="Henrissat B."/>
            <person name="Kabir M.S."/>
            <person name="Jashni M.K."/>
            <person name="Kema G."/>
            <person name="Klaubauf S."/>
            <person name="Lapidus A."/>
            <person name="Levasseur A."/>
            <person name="Lindquist E."/>
            <person name="Mehrabi R."/>
            <person name="Ohm R.A."/>
            <person name="Owen T.J."/>
            <person name="Salamov A."/>
            <person name="Schwelm A."/>
            <person name="Schijlen E."/>
            <person name="Sun H."/>
            <person name="van den Burg H.A."/>
            <person name="van Ham R.C.H.J."/>
            <person name="Zhang S."/>
            <person name="Goodwin S.B."/>
            <person name="Grigoriev I.V."/>
            <person name="Collemare J."/>
            <person name="Bradshaw R.E."/>
        </authorList>
    </citation>
    <scope>NUCLEOTIDE SEQUENCE [LARGE SCALE GENOMIC DNA]</scope>
    <source>
        <strain evidence="2">NZE10 / CBS 128990</strain>
    </source>
</reference>
<organism evidence="1 2">
    <name type="scientific">Dothistroma septosporum (strain NZE10 / CBS 128990)</name>
    <name type="common">Red band needle blight fungus</name>
    <name type="synonym">Mycosphaerella pini</name>
    <dbReference type="NCBI Taxonomy" id="675120"/>
    <lineage>
        <taxon>Eukaryota</taxon>
        <taxon>Fungi</taxon>
        <taxon>Dikarya</taxon>
        <taxon>Ascomycota</taxon>
        <taxon>Pezizomycotina</taxon>
        <taxon>Dothideomycetes</taxon>
        <taxon>Dothideomycetidae</taxon>
        <taxon>Mycosphaerellales</taxon>
        <taxon>Mycosphaerellaceae</taxon>
        <taxon>Dothistroma</taxon>
    </lineage>
</organism>
<accession>M2YIV1</accession>
<reference evidence="1 2" key="2">
    <citation type="journal article" date="2012" name="PLoS Pathog.">
        <title>Diverse lifestyles and strategies of plant pathogenesis encoded in the genomes of eighteen Dothideomycetes fungi.</title>
        <authorList>
            <person name="Ohm R.A."/>
            <person name="Feau N."/>
            <person name="Henrissat B."/>
            <person name="Schoch C.L."/>
            <person name="Horwitz B.A."/>
            <person name="Barry K.W."/>
            <person name="Condon B.J."/>
            <person name="Copeland A.C."/>
            <person name="Dhillon B."/>
            <person name="Glaser F."/>
            <person name="Hesse C.N."/>
            <person name="Kosti I."/>
            <person name="LaButti K."/>
            <person name="Lindquist E.A."/>
            <person name="Lucas S."/>
            <person name="Salamov A.A."/>
            <person name="Bradshaw R.E."/>
            <person name="Ciuffetti L."/>
            <person name="Hamelin R.C."/>
            <person name="Kema G.H.J."/>
            <person name="Lawrence C."/>
            <person name="Scott J.A."/>
            <person name="Spatafora J.W."/>
            <person name="Turgeon B.G."/>
            <person name="de Wit P.J.G.M."/>
            <person name="Zhong S."/>
            <person name="Goodwin S.B."/>
            <person name="Grigoriev I.V."/>
        </authorList>
    </citation>
    <scope>NUCLEOTIDE SEQUENCE [LARGE SCALE GENOMIC DNA]</scope>
    <source>
        <strain evidence="2">NZE10 / CBS 128990</strain>
    </source>
</reference>